<proteinExistence type="predicted"/>
<gene>
    <name evidence="2" type="ORF">F1735_23015</name>
</gene>
<accession>A0ABX0MQU5</accession>
<evidence type="ECO:0008006" key="4">
    <source>
        <dbReference type="Google" id="ProtNLM"/>
    </source>
</evidence>
<evidence type="ECO:0000256" key="1">
    <source>
        <dbReference type="SAM" id="MobiDB-lite"/>
    </source>
</evidence>
<feature type="region of interest" description="Disordered" evidence="1">
    <location>
        <begin position="205"/>
        <end position="307"/>
    </location>
</feature>
<evidence type="ECO:0000313" key="3">
    <source>
        <dbReference type="Proteomes" id="UP000610594"/>
    </source>
</evidence>
<keyword evidence="3" id="KW-1185">Reference proteome</keyword>
<reference evidence="2 3" key="1">
    <citation type="submission" date="2019-10" db="EMBL/GenBank/DDBJ databases">
        <title>Taxonomy of Antarctic Massilia spp.: description of Massilia rubra sp. nov., Massilia aquatica sp. nov., Massilia mucilaginosa sp. nov., Massilia frigida sp. nov. isolated from streams, lakes and regoliths.</title>
        <authorList>
            <person name="Holochova P."/>
            <person name="Sedlacek I."/>
            <person name="Kralova S."/>
            <person name="Maslanova I."/>
            <person name="Busse H.-J."/>
            <person name="Stankova E."/>
            <person name="Vrbovska V."/>
            <person name="Kovarovic V."/>
            <person name="Bartak M."/>
            <person name="Svec P."/>
            <person name="Pantucek R."/>
        </authorList>
    </citation>
    <scope>NUCLEOTIDE SEQUENCE [LARGE SCALE GENOMIC DNA]</scope>
    <source>
        <strain evidence="2 3">CCM 8694</strain>
    </source>
</reference>
<organism evidence="2 3">
    <name type="scientific">Massilia genomosp. 1</name>
    <dbReference type="NCBI Taxonomy" id="2609280"/>
    <lineage>
        <taxon>Bacteria</taxon>
        <taxon>Pseudomonadati</taxon>
        <taxon>Pseudomonadota</taxon>
        <taxon>Betaproteobacteria</taxon>
        <taxon>Burkholderiales</taxon>
        <taxon>Oxalobacteraceae</taxon>
        <taxon>Telluria group</taxon>
        <taxon>Massilia</taxon>
    </lineage>
</organism>
<name>A0ABX0MQU5_9BURK</name>
<sequence>MDNDDMSDEQFDAFLRGEDDLSRRLQGLTQPASSPKLDAAILGYVKAGLEQEARAAQAARPAAANDAVIEGAPPRLAPGLGRRWRIPAGIAAGVLAGVLGHQLYQGSGGGGGMEGGMAAAPTAQAPQVVANVTLDMERPAPPVAMDVPAPSAPAPASVEASPAPAPAPVMKAAPPSPAPVQMAAAPPSQEFQRVEITGSSIKRTAAESTLPVEALKQKDSKQSSQGYNSDNPVPEMQSPPPVASARAPEPVAAPAPAPAPVRVAAPPAEPVADDARAAAPAARPARARVAGPESKGDRELSKASPFDAHDKRALDWLAVIDAMLKAKLDKDALAEWARFRAAYPDYPVPAATRDRIAAIKP</sequence>
<feature type="compositionally biased region" description="Basic and acidic residues" evidence="1">
    <location>
        <begin position="294"/>
        <end position="307"/>
    </location>
</feature>
<feature type="region of interest" description="Disordered" evidence="1">
    <location>
        <begin position="143"/>
        <end position="189"/>
    </location>
</feature>
<evidence type="ECO:0000313" key="2">
    <source>
        <dbReference type="EMBL" id="NHZ65131.1"/>
    </source>
</evidence>
<feature type="compositionally biased region" description="Low complexity" evidence="1">
    <location>
        <begin position="143"/>
        <end position="173"/>
    </location>
</feature>
<dbReference type="RefSeq" id="WP_167239104.1">
    <property type="nucleotide sequence ID" value="NZ_WHJF01000073.1"/>
</dbReference>
<protein>
    <recommendedName>
        <fullName evidence="4">Anti sigma-E protein RseA N-terminal domain-containing protein</fullName>
    </recommendedName>
</protein>
<feature type="compositionally biased region" description="Low complexity" evidence="1">
    <location>
        <begin position="277"/>
        <end position="290"/>
    </location>
</feature>
<feature type="compositionally biased region" description="Polar residues" evidence="1">
    <location>
        <begin position="222"/>
        <end position="231"/>
    </location>
</feature>
<comment type="caution">
    <text evidence="2">The sequence shown here is derived from an EMBL/GenBank/DDBJ whole genome shotgun (WGS) entry which is preliminary data.</text>
</comment>
<dbReference type="EMBL" id="WHJF01000073">
    <property type="protein sequence ID" value="NHZ65131.1"/>
    <property type="molecule type" value="Genomic_DNA"/>
</dbReference>
<dbReference type="Proteomes" id="UP000610594">
    <property type="component" value="Unassembled WGS sequence"/>
</dbReference>